<keyword evidence="4" id="KW-1185">Reference proteome</keyword>
<proteinExistence type="predicted"/>
<feature type="transmembrane region" description="Helical" evidence="2">
    <location>
        <begin position="12"/>
        <end position="31"/>
    </location>
</feature>
<gene>
    <name evidence="3" type="ORF">DZF91_25795</name>
</gene>
<evidence type="ECO:0000313" key="4">
    <source>
        <dbReference type="Proteomes" id="UP000261811"/>
    </source>
</evidence>
<evidence type="ECO:0000256" key="1">
    <source>
        <dbReference type="SAM" id="MobiDB-lite"/>
    </source>
</evidence>
<accession>A0A372JFL7</accession>
<evidence type="ECO:0000313" key="3">
    <source>
        <dbReference type="EMBL" id="RFU38797.1"/>
    </source>
</evidence>
<dbReference type="EMBL" id="QURH01000695">
    <property type="protein sequence ID" value="RFU38797.1"/>
    <property type="molecule type" value="Genomic_DNA"/>
</dbReference>
<feature type="compositionally biased region" description="Basic and acidic residues" evidence="1">
    <location>
        <begin position="70"/>
        <end position="79"/>
    </location>
</feature>
<dbReference type="Proteomes" id="UP000261811">
    <property type="component" value="Unassembled WGS sequence"/>
</dbReference>
<name>A0A372JFL7_9ACTN</name>
<keyword evidence="2" id="KW-1133">Transmembrane helix</keyword>
<reference evidence="3 4" key="1">
    <citation type="submission" date="2018-08" db="EMBL/GenBank/DDBJ databases">
        <title>Actinomadura jelena sp. nov., a novel Actinomycete isolated from soil in Chad.</title>
        <authorList>
            <person name="Shi L."/>
        </authorList>
    </citation>
    <scope>NUCLEOTIDE SEQUENCE [LARGE SCALE GENOMIC DNA]</scope>
    <source>
        <strain evidence="3 4">NEAU-G17</strain>
    </source>
</reference>
<organism evidence="3 4">
    <name type="scientific">Actinomadura logoneensis</name>
    <dbReference type="NCBI Taxonomy" id="2293572"/>
    <lineage>
        <taxon>Bacteria</taxon>
        <taxon>Bacillati</taxon>
        <taxon>Actinomycetota</taxon>
        <taxon>Actinomycetes</taxon>
        <taxon>Streptosporangiales</taxon>
        <taxon>Thermomonosporaceae</taxon>
        <taxon>Actinomadura</taxon>
    </lineage>
</organism>
<protein>
    <submittedName>
        <fullName evidence="3">Uncharacterized protein</fullName>
    </submittedName>
</protein>
<feature type="non-terminal residue" evidence="3">
    <location>
        <position position="122"/>
    </location>
</feature>
<keyword evidence="2" id="KW-0812">Transmembrane</keyword>
<feature type="region of interest" description="Disordered" evidence="1">
    <location>
        <begin position="70"/>
        <end position="122"/>
    </location>
</feature>
<comment type="caution">
    <text evidence="3">The sequence shown here is derived from an EMBL/GenBank/DDBJ whole genome shotgun (WGS) entry which is preliminary data.</text>
</comment>
<evidence type="ECO:0000256" key="2">
    <source>
        <dbReference type="SAM" id="Phobius"/>
    </source>
</evidence>
<keyword evidence="2" id="KW-0472">Membrane</keyword>
<dbReference type="AlphaFoldDB" id="A0A372JFL7"/>
<feature type="compositionally biased region" description="Low complexity" evidence="1">
    <location>
        <begin position="83"/>
        <end position="96"/>
    </location>
</feature>
<sequence length="122" mass="12271">MAQRKLPDLSATQLIASGAATMVAAYGASYLGVYGTIIGAAFMSVVSTAASVVGKHYLDQGTEQLKERAHLAAQEHEPDPGEAARAATSAAATRAAGSPLTAEVPGPVPVRAGDTRVAGARP</sequence>